<dbReference type="RefSeq" id="WP_394842109.1">
    <property type="nucleotide sequence ID" value="NZ_CP089982.1"/>
</dbReference>
<keyword evidence="1" id="KW-0479">Metal-binding</keyword>
<evidence type="ECO:0000313" key="4">
    <source>
        <dbReference type="Proteomes" id="UP001379533"/>
    </source>
</evidence>
<dbReference type="PANTHER" id="PTHR20883">
    <property type="entry name" value="PHYTANOYL-COA DIOXYGENASE DOMAIN CONTAINING 1"/>
    <property type="match status" value="1"/>
</dbReference>
<dbReference type="SUPFAM" id="SSF51197">
    <property type="entry name" value="Clavaminate synthase-like"/>
    <property type="match status" value="1"/>
</dbReference>
<dbReference type="Proteomes" id="UP001379533">
    <property type="component" value="Chromosome"/>
</dbReference>
<sequence>MISRASFERDGFLVLPDFVSPEACDALRTRALEWVARGDPSEFSVFSAYLAGEAAATEYIHDSADKIRFFFEGDAFDAGGNLTRPKELALCKIGHALHDCDPVFDAFSRSRQFEHLAKSLGLRKPLLAQSMYLFKQPGIGAEIGCHQDASFIYTEPTSVVGLWTALEDATVDNGCMWALPGGHRSGLHSRFVRNGRSDEFVVLDPTPWPDVGFVPLPAKKGTVIVLHGLLPHASKANTSPHSRHAYTLHLIDGDLPYAADNWLQRPADNPFRGF</sequence>
<dbReference type="EMBL" id="CP089982">
    <property type="protein sequence ID" value="WXA91489.1"/>
    <property type="molecule type" value="Genomic_DNA"/>
</dbReference>
<protein>
    <submittedName>
        <fullName evidence="3">Phytanoyl-CoA dioxygenase family protein</fullName>
    </submittedName>
</protein>
<dbReference type="Pfam" id="PF05721">
    <property type="entry name" value="PhyH"/>
    <property type="match status" value="1"/>
</dbReference>
<dbReference type="InterPro" id="IPR008775">
    <property type="entry name" value="Phytyl_CoA_dOase-like"/>
</dbReference>
<reference evidence="3 4" key="1">
    <citation type="submission" date="2021-12" db="EMBL/GenBank/DDBJ databases">
        <title>Discovery of the Pendulisporaceae a myxobacterial family with distinct sporulation behavior and unique specialized metabolism.</title>
        <authorList>
            <person name="Garcia R."/>
            <person name="Popoff A."/>
            <person name="Bader C.D."/>
            <person name="Loehr J."/>
            <person name="Walesch S."/>
            <person name="Walt C."/>
            <person name="Boldt J."/>
            <person name="Bunk B."/>
            <person name="Haeckl F.J.F.P.J."/>
            <person name="Gunesch A.P."/>
            <person name="Birkelbach J."/>
            <person name="Nuebel U."/>
            <person name="Pietschmann T."/>
            <person name="Bach T."/>
            <person name="Mueller R."/>
        </authorList>
    </citation>
    <scope>NUCLEOTIDE SEQUENCE [LARGE SCALE GENOMIC DNA]</scope>
    <source>
        <strain evidence="3 4">MSr12523</strain>
    </source>
</reference>
<dbReference type="GO" id="GO:0051213">
    <property type="term" value="F:dioxygenase activity"/>
    <property type="evidence" value="ECO:0007669"/>
    <property type="project" value="UniProtKB-KW"/>
</dbReference>
<proteinExistence type="predicted"/>
<evidence type="ECO:0000313" key="3">
    <source>
        <dbReference type="EMBL" id="WXA91489.1"/>
    </source>
</evidence>
<evidence type="ECO:0000256" key="2">
    <source>
        <dbReference type="ARBA" id="ARBA00023004"/>
    </source>
</evidence>
<organism evidence="3 4">
    <name type="scientific">Pendulispora brunnea</name>
    <dbReference type="NCBI Taxonomy" id="2905690"/>
    <lineage>
        <taxon>Bacteria</taxon>
        <taxon>Pseudomonadati</taxon>
        <taxon>Myxococcota</taxon>
        <taxon>Myxococcia</taxon>
        <taxon>Myxococcales</taxon>
        <taxon>Sorangiineae</taxon>
        <taxon>Pendulisporaceae</taxon>
        <taxon>Pendulispora</taxon>
    </lineage>
</organism>
<keyword evidence="2" id="KW-0408">Iron</keyword>
<accession>A0ABZ2K098</accession>
<evidence type="ECO:0000256" key="1">
    <source>
        <dbReference type="ARBA" id="ARBA00022723"/>
    </source>
</evidence>
<gene>
    <name evidence="3" type="ORF">LZC95_34155</name>
</gene>
<dbReference type="PANTHER" id="PTHR20883:SF15">
    <property type="entry name" value="PHYTANOYL-COA DIOXYGENASE DOMAIN-CONTAINING PROTEIN 1"/>
    <property type="match status" value="1"/>
</dbReference>
<name>A0ABZ2K098_9BACT</name>
<keyword evidence="3" id="KW-0560">Oxidoreductase</keyword>
<keyword evidence="3" id="KW-0223">Dioxygenase</keyword>
<keyword evidence="4" id="KW-1185">Reference proteome</keyword>
<dbReference type="Gene3D" id="2.60.120.620">
    <property type="entry name" value="q2cbj1_9rhob like domain"/>
    <property type="match status" value="1"/>
</dbReference>